<feature type="region of interest" description="Disordered" evidence="1">
    <location>
        <begin position="24"/>
        <end position="43"/>
    </location>
</feature>
<sequence length="104" mass="11661">MSMDPQAVLLSVLDISADAYLMGSGDDDWTEDPAEAGEEENSKLPRVLRPADPALHKWMLHHRDEYLRILLWHHGRGNSNEKCLKECGVNVVASTSTSTILFTR</sequence>
<evidence type="ECO:0000256" key="1">
    <source>
        <dbReference type="SAM" id="MobiDB-lite"/>
    </source>
</evidence>
<dbReference type="EMBL" id="JACAZF010000006">
    <property type="protein sequence ID" value="KAF7301160.1"/>
    <property type="molecule type" value="Genomic_DNA"/>
</dbReference>
<feature type="compositionally biased region" description="Acidic residues" evidence="1">
    <location>
        <begin position="25"/>
        <end position="39"/>
    </location>
</feature>
<dbReference type="GeneID" id="59346032"/>
<evidence type="ECO:0000313" key="3">
    <source>
        <dbReference type="Proteomes" id="UP000636479"/>
    </source>
</evidence>
<evidence type="ECO:0000313" key="2">
    <source>
        <dbReference type="EMBL" id="KAF7301160.1"/>
    </source>
</evidence>
<name>A0A8H6SK30_9AGAR</name>
<reference evidence="2" key="1">
    <citation type="submission" date="2020-05" db="EMBL/GenBank/DDBJ databases">
        <title>Mycena genomes resolve the evolution of fungal bioluminescence.</title>
        <authorList>
            <person name="Tsai I.J."/>
        </authorList>
    </citation>
    <scope>NUCLEOTIDE SEQUENCE</scope>
    <source>
        <strain evidence="2">171206Taipei</strain>
    </source>
</reference>
<keyword evidence="3" id="KW-1185">Reference proteome</keyword>
<gene>
    <name evidence="2" type="ORF">MIND_00680500</name>
</gene>
<dbReference type="AlphaFoldDB" id="A0A8H6SK30"/>
<comment type="caution">
    <text evidence="2">The sequence shown here is derived from an EMBL/GenBank/DDBJ whole genome shotgun (WGS) entry which is preliminary data.</text>
</comment>
<dbReference type="Proteomes" id="UP000636479">
    <property type="component" value="Unassembled WGS sequence"/>
</dbReference>
<dbReference type="RefSeq" id="XP_037219160.1">
    <property type="nucleotide sequence ID" value="XM_037363516.1"/>
</dbReference>
<organism evidence="2 3">
    <name type="scientific">Mycena indigotica</name>
    <dbReference type="NCBI Taxonomy" id="2126181"/>
    <lineage>
        <taxon>Eukaryota</taxon>
        <taxon>Fungi</taxon>
        <taxon>Dikarya</taxon>
        <taxon>Basidiomycota</taxon>
        <taxon>Agaricomycotina</taxon>
        <taxon>Agaricomycetes</taxon>
        <taxon>Agaricomycetidae</taxon>
        <taxon>Agaricales</taxon>
        <taxon>Marasmiineae</taxon>
        <taxon>Mycenaceae</taxon>
        <taxon>Mycena</taxon>
    </lineage>
</organism>
<proteinExistence type="predicted"/>
<protein>
    <submittedName>
        <fullName evidence="2">CxC2 domain-containing protein</fullName>
    </submittedName>
</protein>
<accession>A0A8H6SK30</accession>